<keyword evidence="2" id="KW-1185">Reference proteome</keyword>
<comment type="caution">
    <text evidence="1">The sequence shown here is derived from an EMBL/GenBank/DDBJ whole genome shotgun (WGS) entry which is preliminary data.</text>
</comment>
<dbReference type="AlphaFoldDB" id="A0AA88KU05"/>
<organism evidence="1 2">
    <name type="scientific">Artemia franciscana</name>
    <name type="common">Brine shrimp</name>
    <name type="synonym">Artemia sanfranciscana</name>
    <dbReference type="NCBI Taxonomy" id="6661"/>
    <lineage>
        <taxon>Eukaryota</taxon>
        <taxon>Metazoa</taxon>
        <taxon>Ecdysozoa</taxon>
        <taxon>Arthropoda</taxon>
        <taxon>Crustacea</taxon>
        <taxon>Branchiopoda</taxon>
        <taxon>Anostraca</taxon>
        <taxon>Artemiidae</taxon>
        <taxon>Artemia</taxon>
    </lineage>
</organism>
<evidence type="ECO:0000313" key="1">
    <source>
        <dbReference type="EMBL" id="KAK2706873.1"/>
    </source>
</evidence>
<sequence>MNGRQIKSNVTDCRVEGKNNDQIHGQMTLAKDTAINRVLQNVGKLKGSRISTCTNLRLAMKAVCTEYLVKGRQIKSNVTDCRVEGKNNDQIHGQMTLAKDSAINRVLQNVGKLKGSRISTCTNLRLAMKAVCTEYLVKGRQIKSLGIIMARV</sequence>
<name>A0AA88KU05_ARTSF</name>
<dbReference type="Proteomes" id="UP001187531">
    <property type="component" value="Unassembled WGS sequence"/>
</dbReference>
<gene>
    <name evidence="1" type="ORF">QYM36_014792</name>
</gene>
<dbReference type="EMBL" id="JAVRJZ010000019">
    <property type="protein sequence ID" value="KAK2706873.1"/>
    <property type="molecule type" value="Genomic_DNA"/>
</dbReference>
<protein>
    <submittedName>
        <fullName evidence="1">Uncharacterized protein</fullName>
    </submittedName>
</protein>
<reference evidence="1" key="1">
    <citation type="submission" date="2023-07" db="EMBL/GenBank/DDBJ databases">
        <title>Chromosome-level genome assembly of Artemia franciscana.</title>
        <authorList>
            <person name="Jo E."/>
        </authorList>
    </citation>
    <scope>NUCLEOTIDE SEQUENCE</scope>
    <source>
        <tissue evidence="1">Whole body</tissue>
    </source>
</reference>
<accession>A0AA88KU05</accession>
<evidence type="ECO:0000313" key="2">
    <source>
        <dbReference type="Proteomes" id="UP001187531"/>
    </source>
</evidence>
<proteinExistence type="predicted"/>